<dbReference type="Pfam" id="PF10443">
    <property type="entry name" value="RNA12"/>
    <property type="match status" value="2"/>
</dbReference>
<feature type="compositionally biased region" description="Low complexity" evidence="12">
    <location>
        <begin position="117"/>
        <end position="134"/>
    </location>
</feature>
<comment type="subcellular location">
    <subcellularLocation>
        <location evidence="1 10">Mitochondrion inner membrane</location>
        <topology evidence="1 10">Single-pass membrane protein</topology>
    </subcellularLocation>
</comment>
<keyword evidence="6" id="KW-1133">Transmembrane helix</keyword>
<dbReference type="PANTHER" id="PTHR32198">
    <property type="entry name" value="MITOCHONDRIAL ESCAPE PROTEIN 2"/>
    <property type="match status" value="1"/>
</dbReference>
<protein>
    <recommendedName>
        <fullName evidence="3 10">Mitochondrial escape protein 2</fullName>
    </recommendedName>
</protein>
<feature type="domain" description="Mitochondrial escape protein 2 C-terminal" evidence="14">
    <location>
        <begin position="600"/>
        <end position="731"/>
    </location>
</feature>
<keyword evidence="11" id="KW-0175">Coiled coil</keyword>
<proteinExistence type="inferred from homology"/>
<dbReference type="InterPro" id="IPR018850">
    <property type="entry name" value="Mt_escape_2_C"/>
</dbReference>
<dbReference type="GO" id="GO:0003723">
    <property type="term" value="F:RNA binding"/>
    <property type="evidence" value="ECO:0007669"/>
    <property type="project" value="UniProtKB-UniRule"/>
</dbReference>
<keyword evidence="10" id="KW-0694">RNA-binding</keyword>
<gene>
    <name evidence="15" type="ORF">EX30DRAFT_391933</name>
</gene>
<dbReference type="STRING" id="341454.A0A4S2N5N7"/>
<comment type="function">
    <text evidence="9 10">Plays a role in maintaining the mitochondrial genome and in controlling the mtDNA escape. Involved in the regulation of mtDNA nucleotide structure and number. May have a dispensable role in early maturation of pre-rRNA.</text>
</comment>
<dbReference type="InterPro" id="IPR000504">
    <property type="entry name" value="RRM_dom"/>
</dbReference>
<evidence type="ECO:0000259" key="13">
    <source>
        <dbReference type="Pfam" id="PF00076"/>
    </source>
</evidence>
<sequence>MDYEYLPKLYATGPFENGFIPLKEGEGLLCFTNILPTKRGRFDFWSRSVLTTGVKHIVESRCLPPELKDPTLSSVVPDFEILDVIPRSKDGIVFLKYRPGPPSRTTNDTATTSEPGSATSTSTMKPSSSFSEPSPVAAAISKHLRQHPIKRWFLFPLTGRQVKVFDTRGDPGPWLADLRRYPGKRLRFEFLAGPGFLGQQALYALCSRYGKIADIIPQSPTSRRTPRYTSVQFTRVDSAVAAKACLDGHIVDEMEAIYGKEGGVRLSVSYERIPKLRWLRDLLMNHPKFVVPAIIAVIVTIAIASFETARAWFVWAKITGFPNNLMGAVMNINPAMEDFSDFLSQAYHDQYAENVLQKTGKKLTAAEKRKKKLETTLDYGIMKLQDQLTKMLVDDWLEDTPIVVTGDPAETAFAIRKVLNGRSVVFHLDFKPIADAGSSGDAAVIYAVARQLGYPVFANISRVLDFIMHIITGRNSGLMKSLDSEVNSMLESAKTVLRRVALEAQKHADPEHPDSPVDRPVVVIHNICRSKNTNVYRKLEEWASDLANEHYAHVILLTNDHNIMQSRRHRDITYNEHTNPNAQAVALKRARISRDVGKFPEEILARFVLQPATSPRSSSWTPEQAWEIIKLFSERTEVKFEELLLADLFQENGESSLRALEKAGMITIGESRGMPDLVKPSNKYHQEVFVVLARDRFLAAKMDLNVAKALREQANTRILEVEKELARLAKLKILPKGREEYLLKKIDAAQERLEDHERRIRLSTSNLKKFFMSS</sequence>
<comment type="similarity">
    <text evidence="2 10">Belongs to the YME2 family.</text>
</comment>
<evidence type="ECO:0000256" key="4">
    <source>
        <dbReference type="ARBA" id="ARBA00022692"/>
    </source>
</evidence>
<organism evidence="15 16">
    <name type="scientific">Ascodesmis nigricans</name>
    <dbReference type="NCBI Taxonomy" id="341454"/>
    <lineage>
        <taxon>Eukaryota</taxon>
        <taxon>Fungi</taxon>
        <taxon>Dikarya</taxon>
        <taxon>Ascomycota</taxon>
        <taxon>Pezizomycotina</taxon>
        <taxon>Pezizomycetes</taxon>
        <taxon>Pezizales</taxon>
        <taxon>Ascodesmidaceae</taxon>
        <taxon>Ascodesmis</taxon>
    </lineage>
</organism>
<feature type="region of interest" description="Disordered" evidence="12">
    <location>
        <begin position="97"/>
        <end position="134"/>
    </location>
</feature>
<dbReference type="GO" id="GO:0005743">
    <property type="term" value="C:mitochondrial inner membrane"/>
    <property type="evidence" value="ECO:0007669"/>
    <property type="project" value="UniProtKB-SubCell"/>
</dbReference>
<dbReference type="Proteomes" id="UP000298138">
    <property type="component" value="Unassembled WGS sequence"/>
</dbReference>
<evidence type="ECO:0000256" key="6">
    <source>
        <dbReference type="ARBA" id="ARBA00022989"/>
    </source>
</evidence>
<dbReference type="Pfam" id="PF00076">
    <property type="entry name" value="RRM_1"/>
    <property type="match status" value="1"/>
</dbReference>
<evidence type="ECO:0000256" key="1">
    <source>
        <dbReference type="ARBA" id="ARBA00004434"/>
    </source>
</evidence>
<feature type="domain" description="Mitochondrial escape protein 2 C-terminal" evidence="14">
    <location>
        <begin position="399"/>
        <end position="565"/>
    </location>
</feature>
<feature type="coiled-coil region" evidence="11">
    <location>
        <begin position="704"/>
        <end position="766"/>
    </location>
</feature>
<dbReference type="EMBL" id="ML220112">
    <property type="protein sequence ID" value="TGZ84483.1"/>
    <property type="molecule type" value="Genomic_DNA"/>
</dbReference>
<evidence type="ECO:0000313" key="16">
    <source>
        <dbReference type="Proteomes" id="UP000298138"/>
    </source>
</evidence>
<keyword evidence="7 10" id="KW-0496">Mitochondrion</keyword>
<evidence type="ECO:0000256" key="11">
    <source>
        <dbReference type="SAM" id="Coils"/>
    </source>
</evidence>
<keyword evidence="4" id="KW-0812">Transmembrane</keyword>
<evidence type="ECO:0000256" key="2">
    <source>
        <dbReference type="ARBA" id="ARBA00010320"/>
    </source>
</evidence>
<dbReference type="InParanoid" id="A0A4S2N5N7"/>
<evidence type="ECO:0000256" key="9">
    <source>
        <dbReference type="ARBA" id="ARBA00025276"/>
    </source>
</evidence>
<evidence type="ECO:0000256" key="12">
    <source>
        <dbReference type="SAM" id="MobiDB-lite"/>
    </source>
</evidence>
<dbReference type="OrthoDB" id="10267654at2759"/>
<evidence type="ECO:0000256" key="7">
    <source>
        <dbReference type="ARBA" id="ARBA00023128"/>
    </source>
</evidence>
<reference evidence="15 16" key="1">
    <citation type="submission" date="2019-04" db="EMBL/GenBank/DDBJ databases">
        <title>Comparative genomics and transcriptomics to analyze fruiting body development in filamentous ascomycetes.</title>
        <authorList>
            <consortium name="DOE Joint Genome Institute"/>
            <person name="Lutkenhaus R."/>
            <person name="Traeger S."/>
            <person name="Breuer J."/>
            <person name="Kuo A."/>
            <person name="Lipzen A."/>
            <person name="Pangilinan J."/>
            <person name="Dilworth D."/>
            <person name="Sandor L."/>
            <person name="Poggeler S."/>
            <person name="Barry K."/>
            <person name="Grigoriev I.V."/>
            <person name="Nowrousian M."/>
        </authorList>
    </citation>
    <scope>NUCLEOTIDE SEQUENCE [LARGE SCALE GENOMIC DNA]</scope>
    <source>
        <strain evidence="15 16">CBS 389.68</strain>
    </source>
</reference>
<evidence type="ECO:0000256" key="8">
    <source>
        <dbReference type="ARBA" id="ARBA00023136"/>
    </source>
</evidence>
<dbReference type="GO" id="GO:0006397">
    <property type="term" value="P:mRNA processing"/>
    <property type="evidence" value="ECO:0007669"/>
    <property type="project" value="UniProtKB-UniRule"/>
</dbReference>
<evidence type="ECO:0000256" key="5">
    <source>
        <dbReference type="ARBA" id="ARBA00022792"/>
    </source>
</evidence>
<evidence type="ECO:0000256" key="3">
    <source>
        <dbReference type="ARBA" id="ARBA00020222"/>
    </source>
</evidence>
<keyword evidence="8" id="KW-0472">Membrane</keyword>
<dbReference type="SUPFAM" id="SSF54928">
    <property type="entry name" value="RNA-binding domain, RBD"/>
    <property type="match status" value="1"/>
</dbReference>
<dbReference type="PANTHER" id="PTHR32198:SF2">
    <property type="entry name" value="MITOCHONDRIAL ESCAPE PROTEIN 2"/>
    <property type="match status" value="1"/>
</dbReference>
<name>A0A4S2N5N7_9PEZI</name>
<keyword evidence="16" id="KW-1185">Reference proteome</keyword>
<keyword evidence="10" id="KW-0507">mRNA processing</keyword>
<dbReference type="AlphaFoldDB" id="A0A4S2N5N7"/>
<feature type="compositionally biased region" description="Polar residues" evidence="12">
    <location>
        <begin position="103"/>
        <end position="116"/>
    </location>
</feature>
<dbReference type="InterPro" id="IPR035979">
    <property type="entry name" value="RBD_domain_sf"/>
</dbReference>
<dbReference type="InterPro" id="IPR039627">
    <property type="entry name" value="Yme2_C"/>
</dbReference>
<keyword evidence="5 10" id="KW-0999">Mitochondrion inner membrane</keyword>
<accession>A0A4S2N5N7</accession>
<feature type="domain" description="RRM" evidence="13">
    <location>
        <begin position="199"/>
        <end position="253"/>
    </location>
</feature>
<evidence type="ECO:0000256" key="10">
    <source>
        <dbReference type="RuleBase" id="RU367108"/>
    </source>
</evidence>
<evidence type="ECO:0000259" key="14">
    <source>
        <dbReference type="Pfam" id="PF10443"/>
    </source>
</evidence>
<evidence type="ECO:0000313" key="15">
    <source>
        <dbReference type="EMBL" id="TGZ84483.1"/>
    </source>
</evidence>